<proteinExistence type="predicted"/>
<evidence type="ECO:0000313" key="3">
    <source>
        <dbReference type="Proteomes" id="UP000826656"/>
    </source>
</evidence>
<evidence type="ECO:0000313" key="2">
    <source>
        <dbReference type="EMBL" id="KAH0754333.1"/>
    </source>
</evidence>
<dbReference type="InterPro" id="IPR001810">
    <property type="entry name" value="F-box_dom"/>
</dbReference>
<comment type="caution">
    <text evidence="2">The sequence shown here is derived from an EMBL/GenBank/DDBJ whole genome shotgun (WGS) entry which is preliminary data.</text>
</comment>
<reference evidence="2 3" key="1">
    <citation type="journal article" date="2021" name="bioRxiv">
        <title>Chromosome-scale and haplotype-resolved genome assembly of a tetraploid potato cultivar.</title>
        <authorList>
            <person name="Sun H."/>
            <person name="Jiao W.-B."/>
            <person name="Krause K."/>
            <person name="Campoy J.A."/>
            <person name="Goel M."/>
            <person name="Folz-Donahue K."/>
            <person name="Kukat C."/>
            <person name="Huettel B."/>
            <person name="Schneeberger K."/>
        </authorList>
    </citation>
    <scope>NUCLEOTIDE SEQUENCE [LARGE SCALE GENOMIC DNA]</scope>
    <source>
        <strain evidence="2">SolTubOtavaFocal</strain>
        <tissue evidence="2">Leaves</tissue>
    </source>
</reference>
<organism evidence="2 3">
    <name type="scientific">Solanum tuberosum</name>
    <name type="common">Potato</name>
    <dbReference type="NCBI Taxonomy" id="4113"/>
    <lineage>
        <taxon>Eukaryota</taxon>
        <taxon>Viridiplantae</taxon>
        <taxon>Streptophyta</taxon>
        <taxon>Embryophyta</taxon>
        <taxon>Tracheophyta</taxon>
        <taxon>Spermatophyta</taxon>
        <taxon>Magnoliopsida</taxon>
        <taxon>eudicotyledons</taxon>
        <taxon>Gunneridae</taxon>
        <taxon>Pentapetalae</taxon>
        <taxon>asterids</taxon>
        <taxon>lamiids</taxon>
        <taxon>Solanales</taxon>
        <taxon>Solanaceae</taxon>
        <taxon>Solanoideae</taxon>
        <taxon>Solaneae</taxon>
        <taxon>Solanum</taxon>
    </lineage>
</organism>
<dbReference type="PANTHER" id="PTHR31639">
    <property type="entry name" value="F-BOX PROTEIN-LIKE"/>
    <property type="match status" value="1"/>
</dbReference>
<evidence type="ECO:0000259" key="1">
    <source>
        <dbReference type="PROSITE" id="PS50181"/>
    </source>
</evidence>
<feature type="domain" description="F-box" evidence="1">
    <location>
        <begin position="73"/>
        <end position="107"/>
    </location>
</feature>
<dbReference type="PANTHER" id="PTHR31639:SF328">
    <property type="entry name" value="F-BOX DOMAIN-CONTAINING PROTEIN"/>
    <property type="match status" value="1"/>
</dbReference>
<name>A0ABQ7USC0_SOLTU</name>
<dbReference type="InterPro" id="IPR036047">
    <property type="entry name" value="F-box-like_dom_sf"/>
</dbReference>
<protein>
    <recommendedName>
        <fullName evidence="1">F-box domain-containing protein</fullName>
    </recommendedName>
</protein>
<dbReference type="CDD" id="cd22160">
    <property type="entry name" value="F-box_AtFBL13-like"/>
    <property type="match status" value="1"/>
</dbReference>
<keyword evidence="3" id="KW-1185">Reference proteome</keyword>
<dbReference type="Pfam" id="PF00646">
    <property type="entry name" value="F-box"/>
    <property type="match status" value="1"/>
</dbReference>
<dbReference type="InterPro" id="IPR053781">
    <property type="entry name" value="F-box_AtFBL13-like"/>
</dbReference>
<dbReference type="InterPro" id="IPR055411">
    <property type="entry name" value="LRR_FXL15/At3g58940/PEG3-like"/>
</dbReference>
<sequence length="482" mass="55226">MSHINWDRESNFQHLNDPFTFFFLGKVNRSRLVQWPLLYHLYHHKQLRSRRGFLTESLMSPNGKEIACQSVALDVLSSLPENVIHDILKFLPLRDVVRTNILSTKWRYKWCRIPQLELHIAPWLVEDLRSSSIQFNNILYHLLTFHAGPISKFIFSLYTNGRGRPELDKLVYFLSRNGVQHLDFTFCGCSQYKMHSSFFTCSQLRYLSLSGCEIQIVPPAFKGFHKLISLKLSEVTISSIVLESLIPNCPLLEQLVCDGVAIDDPEISAPMLRSFEYIEDEGFICLKSAPYLAKLSLTHMKYHVGTGSFLESFSALEHLKLNRFSLKFAVAVAKKVPARLPFNLKCVKHLCLDSILLKRLDNVLCVLCLLRSFLHLQCFEIQVIDGDDEIPELECLNLEAFSDVTFNHLREVKLIQTIGSEPELQLIKLLLAKSPMLERMLIQPSKTGGHASRTITIPIVLNSFRRASPEPIEAQIQCLEAQ</sequence>
<dbReference type="Pfam" id="PF24758">
    <property type="entry name" value="LRR_At5g56370"/>
    <property type="match status" value="1"/>
</dbReference>
<dbReference type="InterPro" id="IPR032675">
    <property type="entry name" value="LRR_dom_sf"/>
</dbReference>
<dbReference type="SUPFAM" id="SSF52058">
    <property type="entry name" value="L domain-like"/>
    <property type="match status" value="1"/>
</dbReference>
<dbReference type="Gene3D" id="3.80.10.10">
    <property type="entry name" value="Ribonuclease Inhibitor"/>
    <property type="match status" value="1"/>
</dbReference>
<dbReference type="Proteomes" id="UP000826656">
    <property type="component" value="Unassembled WGS sequence"/>
</dbReference>
<dbReference type="SUPFAM" id="SSF81383">
    <property type="entry name" value="F-box domain"/>
    <property type="match status" value="1"/>
</dbReference>
<accession>A0ABQ7USC0</accession>
<gene>
    <name evidence="2" type="ORF">KY290_024603</name>
</gene>
<dbReference type="EMBL" id="JAIVGD010000018">
    <property type="protein sequence ID" value="KAH0754333.1"/>
    <property type="molecule type" value="Genomic_DNA"/>
</dbReference>
<dbReference type="PROSITE" id="PS50181">
    <property type="entry name" value="FBOX"/>
    <property type="match status" value="1"/>
</dbReference>